<reference evidence="2 3" key="1">
    <citation type="submission" date="2023-07" db="EMBL/GenBank/DDBJ databases">
        <title>Sorghum-associated microbial communities from plants grown in Nebraska, USA.</title>
        <authorList>
            <person name="Schachtman D."/>
        </authorList>
    </citation>
    <scope>NUCLEOTIDE SEQUENCE [LARGE SCALE GENOMIC DNA]</scope>
    <source>
        <strain evidence="2 3">BE190</strain>
    </source>
</reference>
<evidence type="ECO:0000259" key="1">
    <source>
        <dbReference type="SMART" id="SM00966"/>
    </source>
</evidence>
<dbReference type="SMART" id="SM00966">
    <property type="entry name" value="SpoVT_AbrB"/>
    <property type="match status" value="1"/>
</dbReference>
<feature type="domain" description="SpoVT-AbrB" evidence="1">
    <location>
        <begin position="2"/>
        <end position="46"/>
    </location>
</feature>
<organism evidence="2 3">
    <name type="scientific">Cellvibrio fibrivorans</name>
    <dbReference type="NCBI Taxonomy" id="126350"/>
    <lineage>
        <taxon>Bacteria</taxon>
        <taxon>Pseudomonadati</taxon>
        <taxon>Pseudomonadota</taxon>
        <taxon>Gammaproteobacteria</taxon>
        <taxon>Cellvibrionales</taxon>
        <taxon>Cellvibrionaceae</taxon>
        <taxon>Cellvibrio</taxon>
    </lineage>
</organism>
<name>A0ABU1UX98_9GAMM</name>
<dbReference type="Proteomes" id="UP001253595">
    <property type="component" value="Unassembled WGS sequence"/>
</dbReference>
<dbReference type="RefSeq" id="WP_374725265.1">
    <property type="nucleotide sequence ID" value="NZ_JAVDVX010000003.1"/>
</dbReference>
<gene>
    <name evidence="2" type="ORF">J2X05_001841</name>
</gene>
<keyword evidence="3" id="KW-1185">Reference proteome</keyword>
<proteinExistence type="predicted"/>
<dbReference type="SUPFAM" id="SSF89447">
    <property type="entry name" value="AbrB/MazE/MraZ-like"/>
    <property type="match status" value="1"/>
</dbReference>
<comment type="caution">
    <text evidence="2">The sequence shown here is derived from an EMBL/GenBank/DDBJ whole genome shotgun (WGS) entry which is preliminary data.</text>
</comment>
<evidence type="ECO:0000313" key="2">
    <source>
        <dbReference type="EMBL" id="MDR7089819.1"/>
    </source>
</evidence>
<dbReference type="Gene3D" id="2.10.260.10">
    <property type="match status" value="1"/>
</dbReference>
<protein>
    <submittedName>
        <fullName evidence="2">Bifunctional DNA-binding transcriptional regulator/antitoxin component of YhaV-PrlF toxin-antitoxin module</fullName>
    </submittedName>
</protein>
<dbReference type="InterPro" id="IPR007159">
    <property type="entry name" value="SpoVT-AbrB_dom"/>
</dbReference>
<evidence type="ECO:0000313" key="3">
    <source>
        <dbReference type="Proteomes" id="UP001253595"/>
    </source>
</evidence>
<dbReference type="GO" id="GO:0003677">
    <property type="term" value="F:DNA binding"/>
    <property type="evidence" value="ECO:0007669"/>
    <property type="project" value="UniProtKB-KW"/>
</dbReference>
<dbReference type="Pfam" id="PF04014">
    <property type="entry name" value="MazE_antitoxin"/>
    <property type="match status" value="1"/>
</dbReference>
<accession>A0ABU1UX98</accession>
<keyword evidence="2" id="KW-0238">DNA-binding</keyword>
<sequence>MSKVSSKRQVTLPIDLCLLAGIEPGDEVSVFVDRPGIISVVKKTVGSSKGFFKRRTGDEEHE</sequence>
<dbReference type="InterPro" id="IPR037914">
    <property type="entry name" value="SpoVT-AbrB_sf"/>
</dbReference>
<dbReference type="EMBL" id="JAVDVX010000003">
    <property type="protein sequence ID" value="MDR7089819.1"/>
    <property type="molecule type" value="Genomic_DNA"/>
</dbReference>